<accession>A0A916TTZ4</accession>
<feature type="transmembrane region" description="Helical" evidence="1">
    <location>
        <begin position="41"/>
        <end position="62"/>
    </location>
</feature>
<keyword evidence="3" id="KW-1185">Reference proteome</keyword>
<organism evidence="2 3">
    <name type="scientific">Novosphingobium endophyticum</name>
    <dbReference type="NCBI Taxonomy" id="1955250"/>
    <lineage>
        <taxon>Bacteria</taxon>
        <taxon>Pseudomonadati</taxon>
        <taxon>Pseudomonadota</taxon>
        <taxon>Alphaproteobacteria</taxon>
        <taxon>Sphingomonadales</taxon>
        <taxon>Sphingomonadaceae</taxon>
        <taxon>Novosphingobium</taxon>
    </lineage>
</organism>
<evidence type="ECO:0000256" key="1">
    <source>
        <dbReference type="SAM" id="Phobius"/>
    </source>
</evidence>
<dbReference type="Proteomes" id="UP000608154">
    <property type="component" value="Unassembled WGS sequence"/>
</dbReference>
<protein>
    <submittedName>
        <fullName evidence="2">Uncharacterized protein</fullName>
    </submittedName>
</protein>
<name>A0A916TTZ4_9SPHN</name>
<keyword evidence="1" id="KW-0812">Transmembrane</keyword>
<feature type="transmembrane region" description="Helical" evidence="1">
    <location>
        <begin position="12"/>
        <end position="35"/>
    </location>
</feature>
<reference evidence="2" key="1">
    <citation type="journal article" date="2014" name="Int. J. Syst. Evol. Microbiol.">
        <title>Complete genome sequence of Corynebacterium casei LMG S-19264T (=DSM 44701T), isolated from a smear-ripened cheese.</title>
        <authorList>
            <consortium name="US DOE Joint Genome Institute (JGI-PGF)"/>
            <person name="Walter F."/>
            <person name="Albersmeier A."/>
            <person name="Kalinowski J."/>
            <person name="Ruckert C."/>
        </authorList>
    </citation>
    <scope>NUCLEOTIDE SEQUENCE</scope>
    <source>
        <strain evidence="2">CGMCC 1.15095</strain>
    </source>
</reference>
<proteinExistence type="predicted"/>
<keyword evidence="1" id="KW-0472">Membrane</keyword>
<evidence type="ECO:0000313" key="3">
    <source>
        <dbReference type="Proteomes" id="UP000608154"/>
    </source>
</evidence>
<gene>
    <name evidence="2" type="ORF">GCM10011494_14630</name>
</gene>
<dbReference type="RefSeq" id="WP_188769985.1">
    <property type="nucleotide sequence ID" value="NZ_BMHK01000007.1"/>
</dbReference>
<sequence>MSERDPAAARFAIIQAVRLTGVACVIGGMIIATGRSSLPDWIGYVLLANGLVDVFVIPPILVRKWRTPK</sequence>
<evidence type="ECO:0000313" key="2">
    <source>
        <dbReference type="EMBL" id="GGB97232.1"/>
    </source>
</evidence>
<dbReference type="AlphaFoldDB" id="A0A916TTZ4"/>
<dbReference type="EMBL" id="BMHK01000007">
    <property type="protein sequence ID" value="GGB97232.1"/>
    <property type="molecule type" value="Genomic_DNA"/>
</dbReference>
<keyword evidence="1" id="KW-1133">Transmembrane helix</keyword>
<reference evidence="2" key="2">
    <citation type="submission" date="2020-09" db="EMBL/GenBank/DDBJ databases">
        <authorList>
            <person name="Sun Q."/>
            <person name="Zhou Y."/>
        </authorList>
    </citation>
    <scope>NUCLEOTIDE SEQUENCE</scope>
    <source>
        <strain evidence="2">CGMCC 1.15095</strain>
    </source>
</reference>
<comment type="caution">
    <text evidence="2">The sequence shown here is derived from an EMBL/GenBank/DDBJ whole genome shotgun (WGS) entry which is preliminary data.</text>
</comment>